<evidence type="ECO:0000259" key="6">
    <source>
        <dbReference type="Pfam" id="PF01343"/>
    </source>
</evidence>
<dbReference type="PANTHER" id="PTHR42987">
    <property type="entry name" value="PEPTIDASE S49"/>
    <property type="match status" value="1"/>
</dbReference>
<dbReference type="GO" id="GO:0008236">
    <property type="term" value="F:serine-type peptidase activity"/>
    <property type="evidence" value="ECO:0007669"/>
    <property type="project" value="UniProtKB-KW"/>
</dbReference>
<feature type="domain" description="Peptidase S49" evidence="6">
    <location>
        <begin position="108"/>
        <end position="256"/>
    </location>
</feature>
<dbReference type="Gene3D" id="3.90.226.10">
    <property type="entry name" value="2-enoyl-CoA Hydratase, Chain A, domain 1"/>
    <property type="match status" value="2"/>
</dbReference>
<evidence type="ECO:0000256" key="3">
    <source>
        <dbReference type="ARBA" id="ARBA00022801"/>
    </source>
</evidence>
<evidence type="ECO:0000256" key="1">
    <source>
        <dbReference type="ARBA" id="ARBA00008683"/>
    </source>
</evidence>
<dbReference type="RefSeq" id="WP_132939344.1">
    <property type="nucleotide sequence ID" value="NZ_CP119676.1"/>
</dbReference>
<feature type="transmembrane region" description="Helical" evidence="5">
    <location>
        <begin position="20"/>
        <end position="41"/>
    </location>
</feature>
<dbReference type="OrthoDB" id="9764363at2"/>
<dbReference type="InterPro" id="IPR004635">
    <property type="entry name" value="Pept_S49_SppA"/>
</dbReference>
<dbReference type="EMBL" id="SLZW01000007">
    <property type="protein sequence ID" value="TCS61628.1"/>
    <property type="molecule type" value="Genomic_DNA"/>
</dbReference>
<dbReference type="InterPro" id="IPR029045">
    <property type="entry name" value="ClpP/crotonase-like_dom_sf"/>
</dbReference>
<keyword evidence="5" id="KW-0472">Membrane</keyword>
<keyword evidence="4" id="KW-0720">Serine protease</keyword>
<dbReference type="NCBIfam" id="TIGR00706">
    <property type="entry name" value="SppA_dom"/>
    <property type="match status" value="1"/>
</dbReference>
<keyword evidence="8" id="KW-1185">Reference proteome</keyword>
<dbReference type="AlphaFoldDB" id="A0A4R3J6Z8"/>
<comment type="caution">
    <text evidence="7">The sequence shown here is derived from an EMBL/GenBank/DDBJ whole genome shotgun (WGS) entry which is preliminary data.</text>
</comment>
<dbReference type="GO" id="GO:0006508">
    <property type="term" value="P:proteolysis"/>
    <property type="evidence" value="ECO:0007669"/>
    <property type="project" value="UniProtKB-KW"/>
</dbReference>
<evidence type="ECO:0000313" key="7">
    <source>
        <dbReference type="EMBL" id="TCS61628.1"/>
    </source>
</evidence>
<reference evidence="7 8" key="1">
    <citation type="submission" date="2019-03" db="EMBL/GenBank/DDBJ databases">
        <title>Genomic Encyclopedia of Type Strains, Phase IV (KMG-IV): sequencing the most valuable type-strain genomes for metagenomic binning, comparative biology and taxonomic classification.</title>
        <authorList>
            <person name="Goeker M."/>
        </authorList>
    </citation>
    <scope>NUCLEOTIDE SEQUENCE [LARGE SCALE GENOMIC DNA]</scope>
    <source>
        <strain evidence="7 8">DSM 101688</strain>
    </source>
</reference>
<dbReference type="CDD" id="cd07023">
    <property type="entry name" value="S49_Sppa_N_C"/>
    <property type="match status" value="1"/>
</dbReference>
<dbReference type="SUPFAM" id="SSF52096">
    <property type="entry name" value="ClpP/crotonase"/>
    <property type="match status" value="1"/>
</dbReference>
<keyword evidence="5" id="KW-1133">Transmembrane helix</keyword>
<dbReference type="InterPro" id="IPR047272">
    <property type="entry name" value="S49_SppA_C"/>
</dbReference>
<dbReference type="Proteomes" id="UP000295304">
    <property type="component" value="Unassembled WGS sequence"/>
</dbReference>
<keyword evidence="2" id="KW-0645">Protease</keyword>
<keyword evidence="3" id="KW-0378">Hydrolase</keyword>
<proteinExistence type="inferred from homology"/>
<dbReference type="PANTHER" id="PTHR42987:SF6">
    <property type="entry name" value="PROTEINASE IV"/>
    <property type="match status" value="1"/>
</dbReference>
<dbReference type="InterPro" id="IPR002142">
    <property type="entry name" value="Peptidase_S49"/>
</dbReference>
<sequence>MAFEADKIIHHRRLKRYLTLWRAVAIAALAVIAVMVFGVHARDALRGRAHIARLHIDGVIHEDTILETRLRKLADDTKTQAVIVRIDSPGGTVVGGENLFYGLRGIAEKKPVVVVMGSTATSAAYMAAIAADRIFARAGSITGSIGVVLQSAEISGLLGKIGITPITIKSSPLKAQPNFTEPLDPAARKANRDVVMDLYAMFVDLVAERRHMTPTQIGVVADGRVFTGRQALKAGLIDEIGAEPEALRWLHTQRGLDAKLPVVDVSAPPPIGGWFSQLTGMIGKTLFSERVRLDGVLALWHPGRG</sequence>
<evidence type="ECO:0000313" key="8">
    <source>
        <dbReference type="Proteomes" id="UP000295304"/>
    </source>
</evidence>
<comment type="similarity">
    <text evidence="1">Belongs to the peptidase S49 family.</text>
</comment>
<evidence type="ECO:0000256" key="4">
    <source>
        <dbReference type="ARBA" id="ARBA00022825"/>
    </source>
</evidence>
<protein>
    <submittedName>
        <fullName evidence="7">Signal peptide peptidase A</fullName>
    </submittedName>
</protein>
<accession>A0A4R3J6Z8</accession>
<name>A0A4R3J6Z8_9PROT</name>
<gene>
    <name evidence="7" type="ORF">EDD55_10737</name>
</gene>
<evidence type="ECO:0000256" key="5">
    <source>
        <dbReference type="SAM" id="Phobius"/>
    </source>
</evidence>
<keyword evidence="5" id="KW-0812">Transmembrane</keyword>
<organism evidence="7 8">
    <name type="scientific">Varunaivibrio sulfuroxidans</name>
    <dbReference type="NCBI Taxonomy" id="1773489"/>
    <lineage>
        <taxon>Bacteria</taxon>
        <taxon>Pseudomonadati</taxon>
        <taxon>Pseudomonadota</taxon>
        <taxon>Alphaproteobacteria</taxon>
        <taxon>Rhodospirillales</taxon>
        <taxon>Magnetovibrionaceae</taxon>
        <taxon>Varunaivibrio</taxon>
    </lineage>
</organism>
<evidence type="ECO:0000256" key="2">
    <source>
        <dbReference type="ARBA" id="ARBA00022670"/>
    </source>
</evidence>
<dbReference type="Pfam" id="PF01343">
    <property type="entry name" value="Peptidase_S49"/>
    <property type="match status" value="1"/>
</dbReference>